<evidence type="ECO:0000256" key="13">
    <source>
        <dbReference type="ARBA" id="ARBA00022824"/>
    </source>
</evidence>
<dbReference type="Gene3D" id="2.40.10.230">
    <property type="entry name" value="Probable tRNA pseudouridine synthase domain"/>
    <property type="match status" value="1"/>
</dbReference>
<evidence type="ECO:0000256" key="9">
    <source>
        <dbReference type="ARBA" id="ARBA00022517"/>
    </source>
</evidence>
<keyword evidence="21" id="KW-0687">Ribonucleoprotein</keyword>
<dbReference type="SUPFAM" id="SSF50447">
    <property type="entry name" value="Translation proteins"/>
    <property type="match status" value="1"/>
</dbReference>
<dbReference type="InterPro" id="IPR043130">
    <property type="entry name" value="CDP-OH_PTrfase_TM_dom"/>
</dbReference>
<dbReference type="GO" id="GO:0034513">
    <property type="term" value="F:box H/ACA snoRNA binding"/>
    <property type="evidence" value="ECO:0007669"/>
    <property type="project" value="TreeGrafter"/>
</dbReference>
<evidence type="ECO:0000256" key="29">
    <source>
        <dbReference type="ARBA" id="ARBA00067245"/>
    </source>
</evidence>
<protein>
    <recommendedName>
        <fullName evidence="7">CDP-diacylglycerol--serine O-phosphatidyltransferase</fullName>
        <ecNumber evidence="6">2.7.8.8</ecNumber>
    </recommendedName>
    <alternativeName>
        <fullName evidence="24 29">H/ACA ribonucleoprotein complex subunit GAR1</fullName>
    </alternativeName>
    <alternativeName>
        <fullName evidence="22">Phosphatidylserine synthase</fullName>
    </alternativeName>
    <alternativeName>
        <fullName evidence="25">snoRNP protein GAR1</fullName>
    </alternativeName>
</protein>
<sequence length="400" mass="43144">MSSRGGFRGRGGSAGGGRGGGSFGNRGGRGNFQQSYGPPAQVLEMGSFLHACEGDIVCESKNAKIPYFNAPIYLENKTSIGKVDEILGPINQVYFTIKPQEGIQATSFKSGDKFYIGGDKLLPLEKFLPKPIPPPGAARVKKPGGAGRGGARETLPALSMSRRSGVTSVGTQDDSSRPDQAQEKQKMLLAADTGHFSMMKALHLADLITEMNGFCGFMSILSSMRYLLSDQNDHTNLWLALGFMPFGLFFDFFDGKVARWRHKSSLMGQELDSLADLVSFGVSPAAVAFAMGFRTPLDQVILSFYVLCGLTRLARFNVTVAVLPKDHTGKSKYFEGIPIPFACLTITSMLAVNVSQGWILEHIPFGVALKGTALEFHPSVAAFLMNGCLMVSKTLHIPKP</sequence>
<evidence type="ECO:0000256" key="17">
    <source>
        <dbReference type="ARBA" id="ARBA00023136"/>
    </source>
</evidence>
<evidence type="ECO:0000256" key="16">
    <source>
        <dbReference type="ARBA" id="ARBA00023098"/>
    </source>
</evidence>
<keyword evidence="8" id="KW-0444">Lipid biosynthesis</keyword>
<dbReference type="Gene3D" id="1.20.120.1760">
    <property type="match status" value="1"/>
</dbReference>
<feature type="region of interest" description="Disordered" evidence="31">
    <location>
        <begin position="132"/>
        <end position="184"/>
    </location>
</feature>
<keyword evidence="9" id="KW-0690">Ribosome biogenesis</keyword>
<evidence type="ECO:0000313" key="32">
    <source>
        <dbReference type="EMBL" id="KAF7505285.1"/>
    </source>
</evidence>
<dbReference type="GO" id="GO:0005789">
    <property type="term" value="C:endoplasmic reticulum membrane"/>
    <property type="evidence" value="ECO:0007669"/>
    <property type="project" value="UniProtKB-SubCell"/>
</dbReference>
<dbReference type="Pfam" id="PF04410">
    <property type="entry name" value="Gar1"/>
    <property type="match status" value="1"/>
</dbReference>
<comment type="catalytic activity">
    <reaction evidence="1">
        <text>a CDP-1,2-diacyl-sn-glycerol + L-serine = a 1,2-diacyl-sn-glycero-3-phospho-L-serine + CMP + H(+)</text>
        <dbReference type="Rhea" id="RHEA:16913"/>
        <dbReference type="ChEBI" id="CHEBI:15378"/>
        <dbReference type="ChEBI" id="CHEBI:33384"/>
        <dbReference type="ChEBI" id="CHEBI:57262"/>
        <dbReference type="ChEBI" id="CHEBI:58332"/>
        <dbReference type="ChEBI" id="CHEBI:60377"/>
        <dbReference type="EC" id="2.7.8.8"/>
    </reaction>
</comment>
<evidence type="ECO:0000256" key="1">
    <source>
        <dbReference type="ARBA" id="ARBA00000287"/>
    </source>
</evidence>
<dbReference type="GO" id="GO:0031429">
    <property type="term" value="C:box H/ACA snoRNP complex"/>
    <property type="evidence" value="ECO:0007669"/>
    <property type="project" value="TreeGrafter"/>
</dbReference>
<gene>
    <name evidence="32" type="ORF">GJ744_001072</name>
</gene>
<dbReference type="EMBL" id="JAACFV010000113">
    <property type="protein sequence ID" value="KAF7505285.1"/>
    <property type="molecule type" value="Genomic_DNA"/>
</dbReference>
<comment type="function">
    <text evidence="26">Non-catalytic component of the H/ACA small nucleolar ribonucleoprotein (H/ACA snoRNP), which catalyzes pseudouridylation of rRNA and is required for ribosome biogenesis. This involves the isomerization of uridine such that the ribose is subsequently attached to C5, instead of the normal N1. Pseudouridine ('psi') residues may serve to stabilize the conformation of rRNAs. The H/ACA snoRNP complex also mediates pseudouridylation of other types of RNAs. The H/ACA snoRNP complex mediates pseudouridylation at position 93 in U2 snRNA.</text>
</comment>
<evidence type="ECO:0000256" key="12">
    <source>
        <dbReference type="ARBA" id="ARBA00022692"/>
    </source>
</evidence>
<dbReference type="PANTHER" id="PTHR23237:SF6">
    <property type="entry name" value="H_ACA RIBONUCLEOPROTEIN COMPLEX SUBUNIT 1"/>
    <property type="match status" value="1"/>
</dbReference>
<dbReference type="NCBIfam" id="TIGR00473">
    <property type="entry name" value="pssA"/>
    <property type="match status" value="1"/>
</dbReference>
<evidence type="ECO:0000256" key="2">
    <source>
        <dbReference type="ARBA" id="ARBA00004477"/>
    </source>
</evidence>
<comment type="subcellular location">
    <subcellularLocation>
        <location evidence="2">Endoplasmic reticulum membrane</location>
        <topology evidence="2">Multi-pass membrane protein</topology>
    </subcellularLocation>
    <subcellularLocation>
        <location evidence="3">Nucleus</location>
        <location evidence="3">Nucleolus</location>
    </subcellularLocation>
</comment>
<dbReference type="InterPro" id="IPR007504">
    <property type="entry name" value="H/ACA_rnp_Gar1/Naf1"/>
</dbReference>
<evidence type="ECO:0000256" key="10">
    <source>
        <dbReference type="ARBA" id="ARBA00022552"/>
    </source>
</evidence>
<dbReference type="InterPro" id="IPR004533">
    <property type="entry name" value="CDP-diaglyc--ser_O-PTrfase"/>
</dbReference>
<comment type="subunit">
    <text evidence="28">Component of the small nucleolar ribonucleoprotein particles containing H/ACA-type snoRNAs (H/ACA snoRNPs).</text>
</comment>
<dbReference type="InterPro" id="IPR009000">
    <property type="entry name" value="Transl_B-barrel_sf"/>
</dbReference>
<dbReference type="InterPro" id="IPR000462">
    <property type="entry name" value="CDP-OH_P_trans"/>
</dbReference>
<evidence type="ECO:0000256" key="4">
    <source>
        <dbReference type="ARBA" id="ARBA00005189"/>
    </source>
</evidence>
<dbReference type="PANTHER" id="PTHR23237">
    <property type="entry name" value="NUCLEOLAR PROTEIN FAMILY A MEMBER 1 SNORNP PROTEIN GAR1"/>
    <property type="match status" value="1"/>
</dbReference>
<evidence type="ECO:0000256" key="22">
    <source>
        <dbReference type="ARBA" id="ARBA00032361"/>
    </source>
</evidence>
<dbReference type="GO" id="GO:0006659">
    <property type="term" value="P:phosphatidylserine biosynthetic process"/>
    <property type="evidence" value="ECO:0007669"/>
    <property type="project" value="UniProtKB-ARBA"/>
</dbReference>
<comment type="pathway">
    <text evidence="27">Phospholipid metabolism; phosphatidylethanolamine biosynthesis; phosphatidylethanolamine from CDP-diacylglycerol: step 1/2.</text>
</comment>
<dbReference type="FunFam" id="2.40.10.230:FF:000001">
    <property type="entry name" value="H/ACA ribonucleoprotein complex subunit"/>
    <property type="match status" value="1"/>
</dbReference>
<evidence type="ECO:0000256" key="15">
    <source>
        <dbReference type="ARBA" id="ARBA00022989"/>
    </source>
</evidence>
<feature type="compositionally biased region" description="Polar residues" evidence="31">
    <location>
        <begin position="161"/>
        <end position="173"/>
    </location>
</feature>
<evidence type="ECO:0000256" key="11">
    <source>
        <dbReference type="ARBA" id="ARBA00022679"/>
    </source>
</evidence>
<keyword evidence="16" id="KW-0443">Lipid metabolism</keyword>
<evidence type="ECO:0000256" key="7">
    <source>
        <dbReference type="ARBA" id="ARBA00017171"/>
    </source>
</evidence>
<evidence type="ECO:0000313" key="33">
    <source>
        <dbReference type="Proteomes" id="UP000606974"/>
    </source>
</evidence>
<dbReference type="GO" id="GO:0000454">
    <property type="term" value="P:snoRNA guided rRNA pseudouridine synthesis"/>
    <property type="evidence" value="ECO:0007669"/>
    <property type="project" value="TreeGrafter"/>
</dbReference>
<evidence type="ECO:0000256" key="25">
    <source>
        <dbReference type="ARBA" id="ARBA00042224"/>
    </source>
</evidence>
<comment type="pathway">
    <text evidence="4">Lipid metabolism.</text>
</comment>
<dbReference type="PROSITE" id="PS00379">
    <property type="entry name" value="CDP_ALCOHOL_P_TRANSF"/>
    <property type="match status" value="1"/>
</dbReference>
<evidence type="ECO:0000256" key="26">
    <source>
        <dbReference type="ARBA" id="ARBA00053712"/>
    </source>
</evidence>
<name>A0A8H7E1G8_9EURO</name>
<evidence type="ECO:0000256" key="28">
    <source>
        <dbReference type="ARBA" id="ARBA00062786"/>
    </source>
</evidence>
<evidence type="ECO:0000256" key="5">
    <source>
        <dbReference type="ARBA" id="ARBA00010441"/>
    </source>
</evidence>
<evidence type="ECO:0000256" key="14">
    <source>
        <dbReference type="ARBA" id="ARBA00022884"/>
    </source>
</evidence>
<keyword evidence="14" id="KW-0694">RNA-binding</keyword>
<feature type="region of interest" description="Disordered" evidence="31">
    <location>
        <begin position="1"/>
        <end position="36"/>
    </location>
</feature>
<accession>A0A8H7E1G8</accession>
<evidence type="ECO:0000256" key="30">
    <source>
        <dbReference type="RuleBase" id="RU003750"/>
    </source>
</evidence>
<dbReference type="FunFam" id="1.20.120.1760:FF:000022">
    <property type="entry name" value="CDP-diacylglycerol--serine O-phosphatidyltransferase"/>
    <property type="match status" value="1"/>
</dbReference>
<evidence type="ECO:0000256" key="24">
    <source>
        <dbReference type="ARBA" id="ARBA00040068"/>
    </source>
</evidence>
<evidence type="ECO:0000256" key="19">
    <source>
        <dbReference type="ARBA" id="ARBA00023242"/>
    </source>
</evidence>
<dbReference type="OrthoDB" id="448573at2759"/>
<comment type="caution">
    <text evidence="32">The sequence shown here is derived from an EMBL/GenBank/DDBJ whole genome shotgun (WGS) entry which is preliminary data.</text>
</comment>
<evidence type="ECO:0000256" key="31">
    <source>
        <dbReference type="SAM" id="MobiDB-lite"/>
    </source>
</evidence>
<evidence type="ECO:0000256" key="23">
    <source>
        <dbReference type="ARBA" id="ARBA00038293"/>
    </source>
</evidence>
<keyword evidence="12" id="KW-0812">Transmembrane</keyword>
<comment type="similarity">
    <text evidence="23">Belongs to the GAR1 family.</text>
</comment>
<dbReference type="InterPro" id="IPR048254">
    <property type="entry name" value="CDP_ALCOHOL_P_TRANSF_CS"/>
</dbReference>
<keyword evidence="10" id="KW-0698">rRNA processing</keyword>
<evidence type="ECO:0000256" key="6">
    <source>
        <dbReference type="ARBA" id="ARBA00013174"/>
    </source>
</evidence>
<dbReference type="InterPro" id="IPR038664">
    <property type="entry name" value="Gar1/Naf1_Cbf5-bd_sf"/>
</dbReference>
<keyword evidence="13" id="KW-0256">Endoplasmic reticulum</keyword>
<evidence type="ECO:0000256" key="27">
    <source>
        <dbReference type="ARBA" id="ARBA00060701"/>
    </source>
</evidence>
<keyword evidence="18" id="KW-0594">Phospholipid biosynthesis</keyword>
<dbReference type="AlphaFoldDB" id="A0A8H7E1G8"/>
<evidence type="ECO:0000256" key="8">
    <source>
        <dbReference type="ARBA" id="ARBA00022516"/>
    </source>
</evidence>
<keyword evidence="33" id="KW-1185">Reference proteome</keyword>
<evidence type="ECO:0000256" key="20">
    <source>
        <dbReference type="ARBA" id="ARBA00023264"/>
    </source>
</evidence>
<reference evidence="32" key="1">
    <citation type="submission" date="2020-02" db="EMBL/GenBank/DDBJ databases">
        <authorList>
            <person name="Palmer J.M."/>
        </authorList>
    </citation>
    <scope>NUCLEOTIDE SEQUENCE</scope>
    <source>
        <strain evidence="32">EPUS1.4</strain>
        <tissue evidence="32">Thallus</tissue>
    </source>
</reference>
<evidence type="ECO:0000256" key="3">
    <source>
        <dbReference type="ARBA" id="ARBA00004604"/>
    </source>
</evidence>
<comment type="similarity">
    <text evidence="5 30">Belongs to the CDP-alcohol phosphatidyltransferase class-I family.</text>
</comment>
<feature type="compositionally biased region" description="Basic and acidic residues" evidence="31">
    <location>
        <begin position="174"/>
        <end position="184"/>
    </location>
</feature>
<keyword evidence="15" id="KW-1133">Transmembrane helix</keyword>
<organism evidence="32 33">
    <name type="scientific">Endocarpon pusillum</name>
    <dbReference type="NCBI Taxonomy" id="364733"/>
    <lineage>
        <taxon>Eukaryota</taxon>
        <taxon>Fungi</taxon>
        <taxon>Dikarya</taxon>
        <taxon>Ascomycota</taxon>
        <taxon>Pezizomycotina</taxon>
        <taxon>Eurotiomycetes</taxon>
        <taxon>Chaetothyriomycetidae</taxon>
        <taxon>Verrucariales</taxon>
        <taxon>Verrucariaceae</taxon>
        <taxon>Endocarpon</taxon>
    </lineage>
</organism>
<dbReference type="Pfam" id="PF01066">
    <property type="entry name" value="CDP-OH_P_transf"/>
    <property type="match status" value="1"/>
</dbReference>
<evidence type="ECO:0000256" key="18">
    <source>
        <dbReference type="ARBA" id="ARBA00023209"/>
    </source>
</evidence>
<dbReference type="Proteomes" id="UP000606974">
    <property type="component" value="Unassembled WGS sequence"/>
</dbReference>
<evidence type="ECO:0000256" key="21">
    <source>
        <dbReference type="ARBA" id="ARBA00023274"/>
    </source>
</evidence>
<feature type="compositionally biased region" description="Gly residues" evidence="31">
    <location>
        <begin position="1"/>
        <end position="30"/>
    </location>
</feature>
<proteinExistence type="inferred from homology"/>
<keyword evidence="11 30" id="KW-0808">Transferase</keyword>
<keyword evidence="19" id="KW-0539">Nucleus</keyword>
<dbReference type="EC" id="2.7.8.8" evidence="6"/>
<keyword evidence="17" id="KW-0472">Membrane</keyword>
<keyword evidence="20" id="KW-1208">Phospholipid metabolism</keyword>
<dbReference type="GO" id="GO:0003882">
    <property type="term" value="F:CDP-diacylglycerol-serine O-phosphatidyltransferase activity"/>
    <property type="evidence" value="ECO:0007669"/>
    <property type="project" value="UniProtKB-EC"/>
</dbReference>